<accession>A0A645IH91</accession>
<name>A0A645IH91_9ZZZZ</name>
<dbReference type="AlphaFoldDB" id="A0A645IH91"/>
<proteinExistence type="predicted"/>
<evidence type="ECO:0000313" key="1">
    <source>
        <dbReference type="EMBL" id="MPN50657.1"/>
    </source>
</evidence>
<protein>
    <submittedName>
        <fullName evidence="1">Uncharacterized protein</fullName>
    </submittedName>
</protein>
<comment type="caution">
    <text evidence="1">The sequence shown here is derived from an EMBL/GenBank/DDBJ whole genome shotgun (WGS) entry which is preliminary data.</text>
</comment>
<sequence>MKNVFNPPKTCAGSLVGVDGNAFNIIGYFSRCAKAAGWSREDILKVRAEATSKDYDYLVSTISIHLDD</sequence>
<organism evidence="1">
    <name type="scientific">bioreactor metagenome</name>
    <dbReference type="NCBI Taxonomy" id="1076179"/>
    <lineage>
        <taxon>unclassified sequences</taxon>
        <taxon>metagenomes</taxon>
        <taxon>ecological metagenomes</taxon>
    </lineage>
</organism>
<gene>
    <name evidence="1" type="ORF">SDC9_198289</name>
</gene>
<reference evidence="1" key="1">
    <citation type="submission" date="2019-08" db="EMBL/GenBank/DDBJ databases">
        <authorList>
            <person name="Kucharzyk K."/>
            <person name="Murdoch R.W."/>
            <person name="Higgins S."/>
            <person name="Loffler F."/>
        </authorList>
    </citation>
    <scope>NUCLEOTIDE SEQUENCE</scope>
</reference>
<dbReference type="EMBL" id="VSSQ01115034">
    <property type="protein sequence ID" value="MPN50657.1"/>
    <property type="molecule type" value="Genomic_DNA"/>
</dbReference>